<proteinExistence type="predicted"/>
<organism evidence="1">
    <name type="scientific">marine metagenome</name>
    <dbReference type="NCBI Taxonomy" id="408172"/>
    <lineage>
        <taxon>unclassified sequences</taxon>
        <taxon>metagenomes</taxon>
        <taxon>ecological metagenomes</taxon>
    </lineage>
</organism>
<gene>
    <name evidence="1" type="ORF">METZ01_LOCUS51823</name>
</gene>
<accession>A0A381S660</accession>
<dbReference type="EMBL" id="UINC01002655">
    <property type="protein sequence ID" value="SUZ98969.1"/>
    <property type="molecule type" value="Genomic_DNA"/>
</dbReference>
<sequence>MFPFYALGIGLVKAAAGGGPSAGEGGHRTNRT</sequence>
<name>A0A381S660_9ZZZZ</name>
<reference evidence="1" key="1">
    <citation type="submission" date="2018-05" db="EMBL/GenBank/DDBJ databases">
        <authorList>
            <person name="Lanie J.A."/>
            <person name="Ng W.-L."/>
            <person name="Kazmierczak K.M."/>
            <person name="Andrzejewski T.M."/>
            <person name="Davidsen T.M."/>
            <person name="Wayne K.J."/>
            <person name="Tettelin H."/>
            <person name="Glass J.I."/>
            <person name="Rusch D."/>
            <person name="Podicherti R."/>
            <person name="Tsui H.-C.T."/>
            <person name="Winkler M.E."/>
        </authorList>
    </citation>
    <scope>NUCLEOTIDE SEQUENCE</scope>
</reference>
<protein>
    <submittedName>
        <fullName evidence="1">Uncharacterized protein</fullName>
    </submittedName>
</protein>
<evidence type="ECO:0000313" key="1">
    <source>
        <dbReference type="EMBL" id="SUZ98969.1"/>
    </source>
</evidence>
<dbReference type="AlphaFoldDB" id="A0A381S660"/>